<protein>
    <submittedName>
        <fullName evidence="1">Uncharacterized protein</fullName>
    </submittedName>
</protein>
<accession>A0A2K8SP74</accession>
<dbReference type="EMBL" id="CP024785">
    <property type="protein sequence ID" value="AUB37221.1"/>
    <property type="molecule type" value="Genomic_DNA"/>
</dbReference>
<evidence type="ECO:0000313" key="1">
    <source>
        <dbReference type="EMBL" id="AUB37221.1"/>
    </source>
</evidence>
<dbReference type="Proteomes" id="UP000232003">
    <property type="component" value="Chromosome"/>
</dbReference>
<reference evidence="1 2" key="1">
    <citation type="submission" date="2017-11" db="EMBL/GenBank/DDBJ databases">
        <title>Complete genome of a free-living desiccation-tolerant cyanobacterium and its photosynthetic adaptation to extreme terrestrial habitat.</title>
        <authorList>
            <person name="Shang J."/>
        </authorList>
    </citation>
    <scope>NUCLEOTIDE SEQUENCE [LARGE SCALE GENOMIC DNA]</scope>
    <source>
        <strain evidence="1 2">CCNUN1</strain>
    </source>
</reference>
<evidence type="ECO:0000313" key="2">
    <source>
        <dbReference type="Proteomes" id="UP000232003"/>
    </source>
</evidence>
<dbReference type="AlphaFoldDB" id="A0A2K8SP74"/>
<name>A0A2K8SP74_9NOSO</name>
<proteinExistence type="predicted"/>
<sequence>MDLRCAVLVKIQRIQIPDFLKKSGIFLEKSHKATSAFPKTSTYKVLPL</sequence>
<dbReference type="KEGG" id="nfl:COO91_03159"/>
<gene>
    <name evidence="1" type="ORF">COO91_03159</name>
</gene>
<organism evidence="1 2">
    <name type="scientific">Nostoc flagelliforme CCNUN1</name>
    <dbReference type="NCBI Taxonomy" id="2038116"/>
    <lineage>
        <taxon>Bacteria</taxon>
        <taxon>Bacillati</taxon>
        <taxon>Cyanobacteriota</taxon>
        <taxon>Cyanophyceae</taxon>
        <taxon>Nostocales</taxon>
        <taxon>Nostocaceae</taxon>
        <taxon>Nostoc</taxon>
    </lineage>
</organism>
<keyword evidence="2" id="KW-1185">Reference proteome</keyword>